<comment type="caution">
    <text evidence="1">The sequence shown here is derived from an EMBL/GenBank/DDBJ whole genome shotgun (WGS) entry which is preliminary data.</text>
</comment>
<name>A0A2H5QFS9_CITUN</name>
<sequence length="92" mass="9856">MPLGVACRGAYFFACPQLFVPEEFRTQGLGTGEKVIFARNTGCIQTGLATKNILEEVDVGKSGNSSSPLSDWQLRTKIALGSRGLSSFCTSH</sequence>
<accession>A0A2H5QFS9</accession>
<protein>
    <submittedName>
        <fullName evidence="1">Uncharacterized protein</fullName>
    </submittedName>
</protein>
<reference evidence="1 2" key="1">
    <citation type="journal article" date="2017" name="Front. Genet.">
        <title>Draft sequencing of the heterozygous diploid genome of Satsuma (Citrus unshiu Marc.) using a hybrid assembly approach.</title>
        <authorList>
            <person name="Shimizu T."/>
            <person name="Tanizawa Y."/>
            <person name="Mochizuki T."/>
            <person name="Nagasaki H."/>
            <person name="Yoshioka T."/>
            <person name="Toyoda A."/>
            <person name="Fujiyama A."/>
            <person name="Kaminuma E."/>
            <person name="Nakamura Y."/>
        </authorList>
    </citation>
    <scope>NUCLEOTIDE SEQUENCE [LARGE SCALE GENOMIC DNA]</scope>
    <source>
        <strain evidence="2">cv. Miyagawa wase</strain>
    </source>
</reference>
<evidence type="ECO:0000313" key="2">
    <source>
        <dbReference type="Proteomes" id="UP000236630"/>
    </source>
</evidence>
<keyword evidence="2" id="KW-1185">Reference proteome</keyword>
<evidence type="ECO:0000313" key="1">
    <source>
        <dbReference type="EMBL" id="GAY63476.1"/>
    </source>
</evidence>
<dbReference type="AlphaFoldDB" id="A0A2H5QFS9"/>
<organism evidence="1 2">
    <name type="scientific">Citrus unshiu</name>
    <name type="common">Satsuma mandarin</name>
    <name type="synonym">Citrus nobilis var. unshiu</name>
    <dbReference type="NCBI Taxonomy" id="55188"/>
    <lineage>
        <taxon>Eukaryota</taxon>
        <taxon>Viridiplantae</taxon>
        <taxon>Streptophyta</taxon>
        <taxon>Embryophyta</taxon>
        <taxon>Tracheophyta</taxon>
        <taxon>Spermatophyta</taxon>
        <taxon>Magnoliopsida</taxon>
        <taxon>eudicotyledons</taxon>
        <taxon>Gunneridae</taxon>
        <taxon>Pentapetalae</taxon>
        <taxon>rosids</taxon>
        <taxon>malvids</taxon>
        <taxon>Sapindales</taxon>
        <taxon>Rutaceae</taxon>
        <taxon>Aurantioideae</taxon>
        <taxon>Citrus</taxon>
    </lineage>
</organism>
<dbReference type="EMBL" id="BDQV01000355">
    <property type="protein sequence ID" value="GAY63476.1"/>
    <property type="molecule type" value="Genomic_DNA"/>
</dbReference>
<dbReference type="Proteomes" id="UP000236630">
    <property type="component" value="Unassembled WGS sequence"/>
</dbReference>
<proteinExistence type="predicted"/>
<gene>
    <name evidence="1" type="ORF">CUMW_225950</name>
</gene>